<dbReference type="SUPFAM" id="SSF55874">
    <property type="entry name" value="ATPase domain of HSP90 chaperone/DNA topoisomerase II/histidine kinase"/>
    <property type="match status" value="1"/>
</dbReference>
<keyword evidence="10" id="KW-0812">Transmembrane</keyword>
<evidence type="ECO:0000256" key="6">
    <source>
        <dbReference type="ARBA" id="ARBA00022777"/>
    </source>
</evidence>
<dbReference type="SMART" id="SM00388">
    <property type="entry name" value="HisKA"/>
    <property type="match status" value="1"/>
</dbReference>
<dbReference type="InterPro" id="IPR004358">
    <property type="entry name" value="Sig_transdc_His_kin-like_C"/>
</dbReference>
<evidence type="ECO:0000313" key="13">
    <source>
        <dbReference type="Proteomes" id="UP001595914"/>
    </source>
</evidence>
<dbReference type="SMART" id="SM00387">
    <property type="entry name" value="HATPase_c"/>
    <property type="match status" value="1"/>
</dbReference>
<dbReference type="Pfam" id="PF02518">
    <property type="entry name" value="HATPase_c"/>
    <property type="match status" value="1"/>
</dbReference>
<dbReference type="InterPro" id="IPR005467">
    <property type="entry name" value="His_kinase_dom"/>
</dbReference>
<evidence type="ECO:0000256" key="7">
    <source>
        <dbReference type="ARBA" id="ARBA00023012"/>
    </source>
</evidence>
<keyword evidence="5" id="KW-0808">Transferase</keyword>
<keyword evidence="13" id="KW-1185">Reference proteome</keyword>
<dbReference type="PRINTS" id="PR00344">
    <property type="entry name" value="BCTRLSENSOR"/>
</dbReference>
<feature type="compositionally biased region" description="Basic and acidic residues" evidence="9">
    <location>
        <begin position="404"/>
        <end position="413"/>
    </location>
</feature>
<keyword evidence="7" id="KW-0902">Two-component regulatory system</keyword>
<dbReference type="RefSeq" id="WP_378418555.1">
    <property type="nucleotide sequence ID" value="NZ_JBHSFO010000009.1"/>
</dbReference>
<dbReference type="InterPro" id="IPR050351">
    <property type="entry name" value="BphY/WalK/GraS-like"/>
</dbReference>
<dbReference type="GO" id="GO:0016301">
    <property type="term" value="F:kinase activity"/>
    <property type="evidence" value="ECO:0007669"/>
    <property type="project" value="UniProtKB-KW"/>
</dbReference>
<dbReference type="Pfam" id="PF00512">
    <property type="entry name" value="HisKA"/>
    <property type="match status" value="1"/>
</dbReference>
<keyword evidence="10" id="KW-1133">Transmembrane helix</keyword>
<keyword evidence="10" id="KW-0472">Membrane</keyword>
<dbReference type="EMBL" id="JBHSFO010000009">
    <property type="protein sequence ID" value="MFC4605176.1"/>
    <property type="molecule type" value="Genomic_DNA"/>
</dbReference>
<evidence type="ECO:0000256" key="3">
    <source>
        <dbReference type="ARBA" id="ARBA00012438"/>
    </source>
</evidence>
<dbReference type="EC" id="2.7.13.3" evidence="3"/>
<evidence type="ECO:0000313" key="12">
    <source>
        <dbReference type="EMBL" id="MFC4605176.1"/>
    </source>
</evidence>
<dbReference type="InterPro" id="IPR003661">
    <property type="entry name" value="HisK_dim/P_dom"/>
</dbReference>
<dbReference type="PANTHER" id="PTHR45453">
    <property type="entry name" value="PHOSPHATE REGULON SENSOR PROTEIN PHOR"/>
    <property type="match status" value="1"/>
</dbReference>
<gene>
    <name evidence="12" type="ORF">ACFO6S_15875</name>
</gene>
<evidence type="ECO:0000256" key="2">
    <source>
        <dbReference type="ARBA" id="ARBA00004236"/>
    </source>
</evidence>
<evidence type="ECO:0000256" key="8">
    <source>
        <dbReference type="ARBA" id="ARBA00039401"/>
    </source>
</evidence>
<evidence type="ECO:0000256" key="5">
    <source>
        <dbReference type="ARBA" id="ARBA00022679"/>
    </source>
</evidence>
<comment type="subcellular location">
    <subcellularLocation>
        <location evidence="2">Cell membrane</location>
    </subcellularLocation>
</comment>
<proteinExistence type="predicted"/>
<dbReference type="Gene3D" id="1.10.287.130">
    <property type="match status" value="1"/>
</dbReference>
<organism evidence="12 13">
    <name type="scientific">Rhodococcus kronopolitis</name>
    <dbReference type="NCBI Taxonomy" id="1460226"/>
    <lineage>
        <taxon>Bacteria</taxon>
        <taxon>Bacillati</taxon>
        <taxon>Actinomycetota</taxon>
        <taxon>Actinomycetes</taxon>
        <taxon>Mycobacteriales</taxon>
        <taxon>Nocardiaceae</taxon>
        <taxon>Rhodococcus</taxon>
    </lineage>
</organism>
<keyword evidence="6 12" id="KW-0418">Kinase</keyword>
<dbReference type="InterPro" id="IPR036097">
    <property type="entry name" value="HisK_dim/P_sf"/>
</dbReference>
<dbReference type="CDD" id="cd00082">
    <property type="entry name" value="HisKA"/>
    <property type="match status" value="1"/>
</dbReference>
<dbReference type="InterPro" id="IPR003594">
    <property type="entry name" value="HATPase_dom"/>
</dbReference>
<evidence type="ECO:0000259" key="11">
    <source>
        <dbReference type="PROSITE" id="PS50109"/>
    </source>
</evidence>
<comment type="caution">
    <text evidence="12">The sequence shown here is derived from an EMBL/GenBank/DDBJ whole genome shotgun (WGS) entry which is preliminary data.</text>
</comment>
<evidence type="ECO:0000256" key="10">
    <source>
        <dbReference type="SAM" id="Phobius"/>
    </source>
</evidence>
<dbReference type="SUPFAM" id="SSF47384">
    <property type="entry name" value="Homodimeric domain of signal transducing histidine kinase"/>
    <property type="match status" value="1"/>
</dbReference>
<protein>
    <recommendedName>
        <fullName evidence="8">Sensor-like histidine kinase SenX3</fullName>
        <ecNumber evidence="3">2.7.13.3</ecNumber>
    </recommendedName>
</protein>
<accession>A0ABV9FX95</accession>
<feature type="domain" description="Histidine kinase" evidence="11">
    <location>
        <begin position="160"/>
        <end position="376"/>
    </location>
</feature>
<dbReference type="Gene3D" id="3.30.565.10">
    <property type="entry name" value="Histidine kinase-like ATPase, C-terminal domain"/>
    <property type="match status" value="1"/>
</dbReference>
<keyword evidence="4" id="KW-0597">Phosphoprotein</keyword>
<sequence>MNIVQAVSLAVVAALAGYLVGAVLIPRLRRRYARREAQRAGLTMSQVLDLIVLASHSGIAVVDSFQDVVLFNPRAEELGLVRNRMVDQRAWVAAARVLDTGETVEIDLSLNSPGRGRNRIAVRGVARLLSEEDRRFVVLFADDDSEQVRMEATRRDFVANVSHELKTPVGAMGLLAEALLESADDPESVRHFGERVLGESKRLGNMVSELIALSRLQGAEKLPDLEVVDVDELIEEALRRSRVTAEAAGITVTADRPSGLEMLGDRTLLVTALSNLVENAIAYSPAGSPVSVSRSRRGDQVAIAVTDRGIGIDKADQERVFERFFRVDKARARATGGTGLGLAIAKHVAANHNGSITLWSKPGTGSTFTLFVPGHQEADVDDELLVDGEAPARTVTPEPTAAPDKTESTDHATRPRAATNLEANR</sequence>
<dbReference type="PROSITE" id="PS50109">
    <property type="entry name" value="HIS_KIN"/>
    <property type="match status" value="1"/>
</dbReference>
<reference evidence="13" key="1">
    <citation type="journal article" date="2019" name="Int. J. Syst. Evol. Microbiol.">
        <title>The Global Catalogue of Microorganisms (GCM) 10K type strain sequencing project: providing services to taxonomists for standard genome sequencing and annotation.</title>
        <authorList>
            <consortium name="The Broad Institute Genomics Platform"/>
            <consortium name="The Broad Institute Genome Sequencing Center for Infectious Disease"/>
            <person name="Wu L."/>
            <person name="Ma J."/>
        </authorList>
    </citation>
    <scope>NUCLEOTIDE SEQUENCE [LARGE SCALE GENOMIC DNA]</scope>
    <source>
        <strain evidence="13">CCUG 54520</strain>
    </source>
</reference>
<feature type="region of interest" description="Disordered" evidence="9">
    <location>
        <begin position="386"/>
        <end position="425"/>
    </location>
</feature>
<dbReference type="PANTHER" id="PTHR45453:SF1">
    <property type="entry name" value="PHOSPHATE REGULON SENSOR PROTEIN PHOR"/>
    <property type="match status" value="1"/>
</dbReference>
<feature type="transmembrane region" description="Helical" evidence="10">
    <location>
        <begin position="6"/>
        <end position="25"/>
    </location>
</feature>
<comment type="catalytic activity">
    <reaction evidence="1">
        <text>ATP + protein L-histidine = ADP + protein N-phospho-L-histidine.</text>
        <dbReference type="EC" id="2.7.13.3"/>
    </reaction>
</comment>
<evidence type="ECO:0000256" key="1">
    <source>
        <dbReference type="ARBA" id="ARBA00000085"/>
    </source>
</evidence>
<dbReference type="InterPro" id="IPR036890">
    <property type="entry name" value="HATPase_C_sf"/>
</dbReference>
<dbReference type="Proteomes" id="UP001595914">
    <property type="component" value="Unassembled WGS sequence"/>
</dbReference>
<name>A0ABV9FX95_9NOCA</name>
<evidence type="ECO:0000256" key="4">
    <source>
        <dbReference type="ARBA" id="ARBA00022553"/>
    </source>
</evidence>
<evidence type="ECO:0000256" key="9">
    <source>
        <dbReference type="SAM" id="MobiDB-lite"/>
    </source>
</evidence>